<comment type="catalytic activity">
    <reaction evidence="1">
        <text>ATP + protein L-histidine = ADP + protein N-phospho-L-histidine.</text>
        <dbReference type="EC" id="2.7.13.3"/>
    </reaction>
</comment>
<dbReference type="InterPro" id="IPR050428">
    <property type="entry name" value="TCS_sensor_his_kinase"/>
</dbReference>
<dbReference type="PROSITE" id="PS50109">
    <property type="entry name" value="HIS_KIN"/>
    <property type="match status" value="1"/>
</dbReference>
<accession>A0A6J7JT32</accession>
<dbReference type="Gene3D" id="1.10.287.130">
    <property type="match status" value="1"/>
</dbReference>
<dbReference type="InterPro" id="IPR003661">
    <property type="entry name" value="HisK_dim/P_dom"/>
</dbReference>
<dbReference type="Pfam" id="PF00672">
    <property type="entry name" value="HAMP"/>
    <property type="match status" value="1"/>
</dbReference>
<evidence type="ECO:0000256" key="5">
    <source>
        <dbReference type="ARBA" id="ARBA00022679"/>
    </source>
</evidence>
<evidence type="ECO:0000256" key="12">
    <source>
        <dbReference type="SAM" id="Phobius"/>
    </source>
</evidence>
<dbReference type="InterPro" id="IPR003594">
    <property type="entry name" value="HATPase_dom"/>
</dbReference>
<evidence type="ECO:0000313" key="15">
    <source>
        <dbReference type="EMBL" id="CAB4946476.1"/>
    </source>
</evidence>
<keyword evidence="9" id="KW-0902">Two-component regulatory system</keyword>
<keyword evidence="6 12" id="KW-0812">Transmembrane</keyword>
<evidence type="ECO:0000256" key="10">
    <source>
        <dbReference type="ARBA" id="ARBA00023136"/>
    </source>
</evidence>
<dbReference type="InterPro" id="IPR036097">
    <property type="entry name" value="HisK_dim/P_sf"/>
</dbReference>
<reference evidence="15" key="1">
    <citation type="submission" date="2020-05" db="EMBL/GenBank/DDBJ databases">
        <authorList>
            <person name="Chiriac C."/>
            <person name="Salcher M."/>
            <person name="Ghai R."/>
            <person name="Kavagutti S V."/>
        </authorList>
    </citation>
    <scope>NUCLEOTIDE SEQUENCE</scope>
</reference>
<dbReference type="GO" id="GO:0000155">
    <property type="term" value="F:phosphorelay sensor kinase activity"/>
    <property type="evidence" value="ECO:0007669"/>
    <property type="project" value="InterPro"/>
</dbReference>
<dbReference type="PRINTS" id="PR00344">
    <property type="entry name" value="BCTRLSENSOR"/>
</dbReference>
<evidence type="ECO:0000256" key="9">
    <source>
        <dbReference type="ARBA" id="ARBA00023012"/>
    </source>
</evidence>
<evidence type="ECO:0000256" key="6">
    <source>
        <dbReference type="ARBA" id="ARBA00022692"/>
    </source>
</evidence>
<dbReference type="CDD" id="cd00082">
    <property type="entry name" value="HisKA"/>
    <property type="match status" value="1"/>
</dbReference>
<dbReference type="SMART" id="SM00388">
    <property type="entry name" value="HisKA"/>
    <property type="match status" value="1"/>
</dbReference>
<evidence type="ECO:0000256" key="8">
    <source>
        <dbReference type="ARBA" id="ARBA00022989"/>
    </source>
</evidence>
<keyword evidence="10 12" id="KW-0472">Membrane</keyword>
<feature type="region of interest" description="Disordered" evidence="11">
    <location>
        <begin position="75"/>
        <end position="123"/>
    </location>
</feature>
<dbReference type="PROSITE" id="PS50885">
    <property type="entry name" value="HAMP"/>
    <property type="match status" value="1"/>
</dbReference>
<evidence type="ECO:0000256" key="3">
    <source>
        <dbReference type="ARBA" id="ARBA00012438"/>
    </source>
</evidence>
<dbReference type="PANTHER" id="PTHR45436:SF5">
    <property type="entry name" value="SENSOR HISTIDINE KINASE TRCS"/>
    <property type="match status" value="1"/>
</dbReference>
<dbReference type="Gene3D" id="6.10.340.10">
    <property type="match status" value="1"/>
</dbReference>
<feature type="domain" description="Histidine kinase" evidence="13">
    <location>
        <begin position="300"/>
        <end position="512"/>
    </location>
</feature>
<dbReference type="InterPro" id="IPR036890">
    <property type="entry name" value="HATPase_C_sf"/>
</dbReference>
<feature type="transmembrane region" description="Helical" evidence="12">
    <location>
        <begin position="211"/>
        <end position="234"/>
    </location>
</feature>
<keyword evidence="7" id="KW-0418">Kinase</keyword>
<dbReference type="InterPro" id="IPR004358">
    <property type="entry name" value="Sig_transdc_His_kin-like_C"/>
</dbReference>
<dbReference type="SMART" id="SM00304">
    <property type="entry name" value="HAMP"/>
    <property type="match status" value="1"/>
</dbReference>
<evidence type="ECO:0000256" key="2">
    <source>
        <dbReference type="ARBA" id="ARBA00004370"/>
    </source>
</evidence>
<dbReference type="Pfam" id="PF02518">
    <property type="entry name" value="HATPase_c"/>
    <property type="match status" value="1"/>
</dbReference>
<dbReference type="SMART" id="SM00387">
    <property type="entry name" value="HATPase_c"/>
    <property type="match status" value="1"/>
</dbReference>
<evidence type="ECO:0000256" key="4">
    <source>
        <dbReference type="ARBA" id="ARBA00022553"/>
    </source>
</evidence>
<keyword evidence="4" id="KW-0597">Phosphoprotein</keyword>
<dbReference type="Pfam" id="PF00512">
    <property type="entry name" value="HisKA"/>
    <property type="match status" value="1"/>
</dbReference>
<dbReference type="AlphaFoldDB" id="A0A6J7JT32"/>
<comment type="subcellular location">
    <subcellularLocation>
        <location evidence="2">Membrane</location>
    </subcellularLocation>
</comment>
<evidence type="ECO:0000259" key="13">
    <source>
        <dbReference type="PROSITE" id="PS50109"/>
    </source>
</evidence>
<evidence type="ECO:0000256" key="1">
    <source>
        <dbReference type="ARBA" id="ARBA00000085"/>
    </source>
</evidence>
<gene>
    <name evidence="15" type="ORF">UFOPK3564_03251</name>
</gene>
<evidence type="ECO:0000256" key="11">
    <source>
        <dbReference type="SAM" id="MobiDB-lite"/>
    </source>
</evidence>
<evidence type="ECO:0000259" key="14">
    <source>
        <dbReference type="PROSITE" id="PS50885"/>
    </source>
</evidence>
<evidence type="ECO:0000256" key="7">
    <source>
        <dbReference type="ARBA" id="ARBA00022777"/>
    </source>
</evidence>
<dbReference type="Gene3D" id="3.30.565.10">
    <property type="entry name" value="Histidine kinase-like ATPase, C-terminal domain"/>
    <property type="match status" value="1"/>
</dbReference>
<dbReference type="GO" id="GO:0005886">
    <property type="term" value="C:plasma membrane"/>
    <property type="evidence" value="ECO:0007669"/>
    <property type="project" value="TreeGrafter"/>
</dbReference>
<keyword evidence="8 12" id="KW-1133">Transmembrane helix</keyword>
<dbReference type="CDD" id="cd00075">
    <property type="entry name" value="HATPase"/>
    <property type="match status" value="1"/>
</dbReference>
<dbReference type="CDD" id="cd06225">
    <property type="entry name" value="HAMP"/>
    <property type="match status" value="1"/>
</dbReference>
<dbReference type="SUPFAM" id="SSF47384">
    <property type="entry name" value="Homodimeric domain of signal transducing histidine kinase"/>
    <property type="match status" value="1"/>
</dbReference>
<sequence>MSAVRDRRRRADPRGTLARAARSLRVRLAVAAALAAALALLGAGVAVVAGVNGSERSGLDRTLVARATRAATVARDALAGPGGRPAPGAPGAPAATPGSSSPPPGSSTVAPPAGTSSVPVAPGRLLGPADQRLGDEVALVRVLRGGAVVERLGSVADPGLPVRAGGAPATVRAGGAPWRIVQRPISGSLVVQAAAPLGPVDARAATLRDRVVVAGVLGVAATLVVAFLLVGAVLRALGRLRRTAAEVAVTADLATRVDATRGPQEIRELSSALNAMLARLQTADGERRAALEATRRFAADAGHELRTPLATIGAGVQTLAEHPELDGADRDAAFRDVRQEHRRVVALLESLQTLARGDAAGRLEREPVDVVEVVEEAASSVRRSAPAGTSIELHAPPALVRDAWPPGVRIAVENLLRNAVAHGRPAGAVEVTVEADGDEVHVTVDDDGPGIPPEHRDRLRERFARGAPADTPGSGLGLAIVEQQAGLHDGRLELSDAPAGGLRARLVLGRAPRAERTGAGGPRAG</sequence>
<dbReference type="InterPro" id="IPR003660">
    <property type="entry name" value="HAMP_dom"/>
</dbReference>
<dbReference type="SUPFAM" id="SSF55874">
    <property type="entry name" value="ATPase domain of HSP90 chaperone/DNA topoisomerase II/histidine kinase"/>
    <property type="match status" value="1"/>
</dbReference>
<dbReference type="InterPro" id="IPR005467">
    <property type="entry name" value="His_kinase_dom"/>
</dbReference>
<feature type="compositionally biased region" description="Low complexity" evidence="11">
    <location>
        <begin position="89"/>
        <end position="99"/>
    </location>
</feature>
<keyword evidence="5" id="KW-0808">Transferase</keyword>
<dbReference type="EMBL" id="CAFBMK010000294">
    <property type="protein sequence ID" value="CAB4946476.1"/>
    <property type="molecule type" value="Genomic_DNA"/>
</dbReference>
<protein>
    <recommendedName>
        <fullName evidence="3">histidine kinase</fullName>
        <ecNumber evidence="3">2.7.13.3</ecNumber>
    </recommendedName>
</protein>
<proteinExistence type="predicted"/>
<name>A0A6J7JT32_9ZZZZ</name>
<organism evidence="15">
    <name type="scientific">freshwater metagenome</name>
    <dbReference type="NCBI Taxonomy" id="449393"/>
    <lineage>
        <taxon>unclassified sequences</taxon>
        <taxon>metagenomes</taxon>
        <taxon>ecological metagenomes</taxon>
    </lineage>
</organism>
<dbReference type="PANTHER" id="PTHR45436">
    <property type="entry name" value="SENSOR HISTIDINE KINASE YKOH"/>
    <property type="match status" value="1"/>
</dbReference>
<feature type="domain" description="HAMP" evidence="14">
    <location>
        <begin position="231"/>
        <end position="285"/>
    </location>
</feature>
<dbReference type="EC" id="2.7.13.3" evidence="3"/>